<organism evidence="1">
    <name type="scientific">marine sediment metagenome</name>
    <dbReference type="NCBI Taxonomy" id="412755"/>
    <lineage>
        <taxon>unclassified sequences</taxon>
        <taxon>metagenomes</taxon>
        <taxon>ecological metagenomes</taxon>
    </lineage>
</organism>
<reference evidence="1" key="1">
    <citation type="journal article" date="2014" name="Front. Microbiol.">
        <title>High frequency of phylogenetically diverse reductive dehalogenase-homologous genes in deep subseafloor sedimentary metagenomes.</title>
        <authorList>
            <person name="Kawai M."/>
            <person name="Futagami T."/>
            <person name="Toyoda A."/>
            <person name="Takaki Y."/>
            <person name="Nishi S."/>
            <person name="Hori S."/>
            <person name="Arai W."/>
            <person name="Tsubouchi T."/>
            <person name="Morono Y."/>
            <person name="Uchiyama I."/>
            <person name="Ito T."/>
            <person name="Fujiyama A."/>
            <person name="Inagaki F."/>
            <person name="Takami H."/>
        </authorList>
    </citation>
    <scope>NUCLEOTIDE SEQUENCE</scope>
    <source>
        <strain evidence="1">Expedition CK06-06</strain>
    </source>
</reference>
<dbReference type="EMBL" id="BART01029029">
    <property type="protein sequence ID" value="GAG96234.1"/>
    <property type="molecule type" value="Genomic_DNA"/>
</dbReference>
<evidence type="ECO:0000313" key="1">
    <source>
        <dbReference type="EMBL" id="GAG96234.1"/>
    </source>
</evidence>
<protein>
    <submittedName>
        <fullName evidence="1">Uncharacterized protein</fullName>
    </submittedName>
</protein>
<gene>
    <name evidence="1" type="ORF">S01H4_51037</name>
</gene>
<dbReference type="AlphaFoldDB" id="X1BJZ6"/>
<name>X1BJZ6_9ZZZZ</name>
<sequence>MATINDLTPIDKAHWKLHLNATLKDNPLLEKEIKVFLEGGELPNIKHPAYIHD</sequence>
<comment type="caution">
    <text evidence="1">The sequence shown here is derived from an EMBL/GenBank/DDBJ whole genome shotgun (WGS) entry which is preliminary data.</text>
</comment>
<accession>X1BJZ6</accession>
<proteinExistence type="predicted"/>